<evidence type="ECO:0000256" key="5">
    <source>
        <dbReference type="ARBA" id="ARBA00022741"/>
    </source>
</evidence>
<dbReference type="CDD" id="cd16917">
    <property type="entry name" value="HATPase_UhpB-NarQ-NarX-like"/>
    <property type="match status" value="1"/>
</dbReference>
<evidence type="ECO:0000259" key="10">
    <source>
        <dbReference type="Pfam" id="PF02518"/>
    </source>
</evidence>
<keyword evidence="9" id="KW-0812">Transmembrane</keyword>
<dbReference type="PANTHER" id="PTHR24421:SF10">
    <property type="entry name" value="NITRATE_NITRITE SENSOR PROTEIN NARQ"/>
    <property type="match status" value="1"/>
</dbReference>
<evidence type="ECO:0000256" key="3">
    <source>
        <dbReference type="ARBA" id="ARBA00022553"/>
    </source>
</evidence>
<dbReference type="GO" id="GO:0016020">
    <property type="term" value="C:membrane"/>
    <property type="evidence" value="ECO:0007669"/>
    <property type="project" value="InterPro"/>
</dbReference>
<proteinExistence type="predicted"/>
<dbReference type="AlphaFoldDB" id="A0A7W0CG19"/>
<evidence type="ECO:0000256" key="4">
    <source>
        <dbReference type="ARBA" id="ARBA00022679"/>
    </source>
</evidence>
<evidence type="ECO:0000256" key="9">
    <source>
        <dbReference type="SAM" id="Phobius"/>
    </source>
</evidence>
<reference evidence="12 13" key="1">
    <citation type="submission" date="2020-07" db="EMBL/GenBank/DDBJ databases">
        <title>Genomic Encyclopedia of Type Strains, Phase IV (KMG-IV): sequencing the most valuable type-strain genomes for metagenomic binning, comparative biology and taxonomic classification.</title>
        <authorList>
            <person name="Goeker M."/>
        </authorList>
    </citation>
    <scope>NUCLEOTIDE SEQUENCE [LARGE SCALE GENOMIC DNA]</scope>
    <source>
        <strain evidence="12 13">DSM 45533</strain>
    </source>
</reference>
<name>A0A7W0CG19_9ACTN</name>
<keyword evidence="7" id="KW-0067">ATP-binding</keyword>
<feature type="domain" description="Signal transduction histidine kinase subgroup 3 dimerisation and phosphoacceptor" evidence="11">
    <location>
        <begin position="222"/>
        <end position="287"/>
    </location>
</feature>
<keyword evidence="9" id="KW-0472">Membrane</keyword>
<dbReference type="EMBL" id="JACDUR010000002">
    <property type="protein sequence ID" value="MBA2890509.1"/>
    <property type="molecule type" value="Genomic_DNA"/>
</dbReference>
<dbReference type="GO" id="GO:0005524">
    <property type="term" value="F:ATP binding"/>
    <property type="evidence" value="ECO:0007669"/>
    <property type="project" value="UniProtKB-KW"/>
</dbReference>
<evidence type="ECO:0000256" key="2">
    <source>
        <dbReference type="ARBA" id="ARBA00012438"/>
    </source>
</evidence>
<evidence type="ECO:0000256" key="7">
    <source>
        <dbReference type="ARBA" id="ARBA00022840"/>
    </source>
</evidence>
<evidence type="ECO:0000256" key="6">
    <source>
        <dbReference type="ARBA" id="ARBA00022777"/>
    </source>
</evidence>
<dbReference type="EC" id="2.7.13.3" evidence="2"/>
<accession>A0A7W0CG19</accession>
<feature type="domain" description="Histidine kinase/HSP90-like ATPase" evidence="10">
    <location>
        <begin position="333"/>
        <end position="424"/>
    </location>
</feature>
<feature type="transmembrane region" description="Helical" evidence="9">
    <location>
        <begin position="143"/>
        <end position="170"/>
    </location>
</feature>
<organism evidence="12 13">
    <name type="scientific">Nonomuraea soli</name>
    <dbReference type="NCBI Taxonomy" id="1032476"/>
    <lineage>
        <taxon>Bacteria</taxon>
        <taxon>Bacillati</taxon>
        <taxon>Actinomycetota</taxon>
        <taxon>Actinomycetes</taxon>
        <taxon>Streptosporangiales</taxon>
        <taxon>Streptosporangiaceae</taxon>
        <taxon>Nonomuraea</taxon>
    </lineage>
</organism>
<protein>
    <recommendedName>
        <fullName evidence="2">histidine kinase</fullName>
        <ecNumber evidence="2">2.7.13.3</ecNumber>
    </recommendedName>
</protein>
<keyword evidence="8" id="KW-0902">Two-component regulatory system</keyword>
<dbReference type="Gene3D" id="3.30.565.10">
    <property type="entry name" value="Histidine kinase-like ATPase, C-terminal domain"/>
    <property type="match status" value="1"/>
</dbReference>
<keyword evidence="5" id="KW-0547">Nucleotide-binding</keyword>
<keyword evidence="13" id="KW-1185">Reference proteome</keyword>
<keyword evidence="4" id="KW-0808">Transferase</keyword>
<dbReference type="Pfam" id="PF07730">
    <property type="entry name" value="HisKA_3"/>
    <property type="match status" value="1"/>
</dbReference>
<dbReference type="Pfam" id="PF02518">
    <property type="entry name" value="HATPase_c"/>
    <property type="match status" value="1"/>
</dbReference>
<feature type="transmembrane region" description="Helical" evidence="9">
    <location>
        <begin position="176"/>
        <end position="193"/>
    </location>
</feature>
<dbReference type="InterPro" id="IPR011712">
    <property type="entry name" value="Sig_transdc_His_kin_sub3_dim/P"/>
</dbReference>
<gene>
    <name evidence="12" type="ORF">HNR30_001850</name>
</gene>
<dbReference type="Gene3D" id="1.20.5.1930">
    <property type="match status" value="1"/>
</dbReference>
<evidence type="ECO:0000256" key="8">
    <source>
        <dbReference type="ARBA" id="ARBA00023012"/>
    </source>
</evidence>
<dbReference type="RefSeq" id="WP_181609326.1">
    <property type="nucleotide sequence ID" value="NZ_BAABAM010000006.1"/>
</dbReference>
<dbReference type="InterPro" id="IPR003594">
    <property type="entry name" value="HATPase_dom"/>
</dbReference>
<comment type="caution">
    <text evidence="12">The sequence shown here is derived from an EMBL/GenBank/DDBJ whole genome shotgun (WGS) entry which is preliminary data.</text>
</comment>
<dbReference type="InterPro" id="IPR050482">
    <property type="entry name" value="Sensor_HK_TwoCompSys"/>
</dbReference>
<keyword evidence="6 12" id="KW-0418">Kinase</keyword>
<keyword evidence="3" id="KW-0597">Phosphoprotein</keyword>
<dbReference type="SUPFAM" id="SSF55874">
    <property type="entry name" value="ATPase domain of HSP90 chaperone/DNA topoisomerase II/histidine kinase"/>
    <property type="match status" value="1"/>
</dbReference>
<comment type="catalytic activity">
    <reaction evidence="1">
        <text>ATP + protein L-histidine = ADP + protein N-phospho-L-histidine.</text>
        <dbReference type="EC" id="2.7.13.3"/>
    </reaction>
</comment>
<evidence type="ECO:0000256" key="1">
    <source>
        <dbReference type="ARBA" id="ARBA00000085"/>
    </source>
</evidence>
<dbReference type="InterPro" id="IPR036890">
    <property type="entry name" value="HATPase_C_sf"/>
</dbReference>
<dbReference type="GO" id="GO:0000155">
    <property type="term" value="F:phosphorelay sensor kinase activity"/>
    <property type="evidence" value="ECO:0007669"/>
    <property type="project" value="InterPro"/>
</dbReference>
<evidence type="ECO:0000313" key="13">
    <source>
        <dbReference type="Proteomes" id="UP000530928"/>
    </source>
</evidence>
<evidence type="ECO:0000313" key="12">
    <source>
        <dbReference type="EMBL" id="MBA2890509.1"/>
    </source>
</evidence>
<sequence>MLSALVRPFQLALFTGEADPPPPRSRFLRFPLRRPLGPFQHVDLRQLAEFVLGWVLYGTTLNDLLASNGLGAAIAGRPHEQPEVFLHLAAICCGLPVALRDRYPLGAWRVAIVLMPVTLYVMRELASGGAVPYSGQLIVSYLLVLYSAAARGDASATAAAWVISVLMAWIAHPDSLYAVIGAVSVAALFGYNVRSRRRAADRLVQEELRTQAAQGAQSVLAERARIARELHDVVAHHMSVIAIQAEAVPLKARGDARQLEEGLAGIRALSLEAIAELRQILGVLRDEEGRLETTPQPGLDRVDELVANARAAGLAVVVKRSGSMEGVPVAVALSAYRIVQESLSNVMRHAPGAPVALELARTAGELRVHVVNRPSPTGAAPAPGGGGGHGLAGMRERVALHGGTVEAGPLDDGGFRVLATLRLEAA</sequence>
<keyword evidence="9" id="KW-1133">Transmembrane helix</keyword>
<evidence type="ECO:0000259" key="11">
    <source>
        <dbReference type="Pfam" id="PF07730"/>
    </source>
</evidence>
<dbReference type="PANTHER" id="PTHR24421">
    <property type="entry name" value="NITRATE/NITRITE SENSOR PROTEIN NARX-RELATED"/>
    <property type="match status" value="1"/>
</dbReference>
<dbReference type="Proteomes" id="UP000530928">
    <property type="component" value="Unassembled WGS sequence"/>
</dbReference>
<dbReference type="GO" id="GO:0046983">
    <property type="term" value="F:protein dimerization activity"/>
    <property type="evidence" value="ECO:0007669"/>
    <property type="project" value="InterPro"/>
</dbReference>